<protein>
    <recommendedName>
        <fullName evidence="2">Core-binding (CB) domain-containing protein</fullName>
    </recommendedName>
</protein>
<sequence length="199" mass="22823">MSRDAAVVNYGRYPPEGEKLAGATSERQHRHKLVNTSNNCQERLSNTAILPAMTTHTTGLADWEVWQVAQRLSRRTIDERLRVIRQCHIDTGVQPISIDAPGVVRWIADHEYQWGDSTVCTYTSYLSAWFKWLQVTDRRADNPMIKVGTPRTPDREPRPITDAEVVKLLQTRMWTSTRRMILLALLAGLEPCISQRLAW</sequence>
<dbReference type="InterPro" id="IPR011010">
    <property type="entry name" value="DNA_brk_join_enz"/>
</dbReference>
<dbReference type="EMBL" id="AP022620">
    <property type="protein sequence ID" value="BBZ77760.1"/>
    <property type="molecule type" value="Genomic_DNA"/>
</dbReference>
<keyword evidence="1" id="KW-0238">DNA-binding</keyword>
<feature type="domain" description="Core-binding (CB)" evidence="2">
    <location>
        <begin position="54"/>
        <end position="134"/>
    </location>
</feature>
<accession>A0A6N4W704</accession>
<proteinExistence type="predicted"/>
<name>A0A6N4W704_9MYCO</name>
<dbReference type="AlphaFoldDB" id="A0A6N4W704"/>
<dbReference type="KEGG" id="many:MANY_30970"/>
<evidence type="ECO:0000313" key="4">
    <source>
        <dbReference type="Proteomes" id="UP000467249"/>
    </source>
</evidence>
<evidence type="ECO:0000259" key="2">
    <source>
        <dbReference type="PROSITE" id="PS51900"/>
    </source>
</evidence>
<dbReference type="Proteomes" id="UP000467249">
    <property type="component" value="Chromosome"/>
</dbReference>
<evidence type="ECO:0000256" key="1">
    <source>
        <dbReference type="PROSITE-ProRule" id="PRU01248"/>
    </source>
</evidence>
<dbReference type="GO" id="GO:0003677">
    <property type="term" value="F:DNA binding"/>
    <property type="evidence" value="ECO:0007669"/>
    <property type="project" value="UniProtKB-UniRule"/>
</dbReference>
<keyword evidence="4" id="KW-1185">Reference proteome</keyword>
<dbReference type="RefSeq" id="WP_179967365.1">
    <property type="nucleotide sequence ID" value="NZ_AP022620.1"/>
</dbReference>
<dbReference type="InterPro" id="IPR044068">
    <property type="entry name" value="CB"/>
</dbReference>
<evidence type="ECO:0000313" key="3">
    <source>
        <dbReference type="EMBL" id="BBZ77760.1"/>
    </source>
</evidence>
<gene>
    <name evidence="3" type="ORF">MANY_30970</name>
</gene>
<dbReference type="SUPFAM" id="SSF56349">
    <property type="entry name" value="DNA breaking-rejoining enzymes"/>
    <property type="match status" value="1"/>
</dbReference>
<dbReference type="PROSITE" id="PS51900">
    <property type="entry name" value="CB"/>
    <property type="match status" value="1"/>
</dbReference>
<organism evidence="3 4">
    <name type="scientific">Mycolicibacterium anyangense</name>
    <dbReference type="NCBI Taxonomy" id="1431246"/>
    <lineage>
        <taxon>Bacteria</taxon>
        <taxon>Bacillati</taxon>
        <taxon>Actinomycetota</taxon>
        <taxon>Actinomycetes</taxon>
        <taxon>Mycobacteriales</taxon>
        <taxon>Mycobacteriaceae</taxon>
        <taxon>Mycolicibacterium</taxon>
    </lineage>
</organism>
<reference evidence="3 4" key="1">
    <citation type="journal article" date="2019" name="Emerg. Microbes Infect.">
        <title>Comprehensive subspecies identification of 175 nontuberculous mycobacteria species based on 7547 genomic profiles.</title>
        <authorList>
            <person name="Matsumoto Y."/>
            <person name="Kinjo T."/>
            <person name="Motooka D."/>
            <person name="Nabeya D."/>
            <person name="Jung N."/>
            <person name="Uechi K."/>
            <person name="Horii T."/>
            <person name="Iida T."/>
            <person name="Fujita J."/>
            <person name="Nakamura S."/>
        </authorList>
    </citation>
    <scope>NUCLEOTIDE SEQUENCE [LARGE SCALE GENOMIC DNA]</scope>
    <source>
        <strain evidence="3 4">JCM 30275</strain>
    </source>
</reference>